<proteinExistence type="predicted"/>
<dbReference type="CDD" id="cd09917">
    <property type="entry name" value="F-box_SF"/>
    <property type="match status" value="1"/>
</dbReference>
<dbReference type="InterPro" id="IPR001810">
    <property type="entry name" value="F-box_dom"/>
</dbReference>
<sequence>MDMVTQPPRFANYLPDELLIEILNYIPRDAEHQHVLATFCMVNRQWYDVGIATLYEAPHLWGAHFDLFVRTLCPSINTRIKKCELAHLVKSLNLSHIVHQSTKAITARLLARTKHSLEVFIAPQASFAINCWASLSKCERLRVLDLSLISEAISFQSLNQCLKKLSGLERLVLPRCSTHWPNDNGAATGFGFEKKIIWPPRMEHLTLSGSVLGKFLWDMMRQPDTFPPTLYSMSMVHCPGLSYSGIKPLLENLSETLTTVELRDLPSVKYARFNSILDWLPRLTHLTISIDYIDADFGHRPQTFTAASWSRAKPLESFTLLTSSNNISNVDPESAFTIPDLYDLIDNRFLGRLRRVTVAKSVEWEAEGEGAELEALAELLVHELDRENWENRRWHYEGLGGLEEGLCYRDWIGTEVGRRMRAMVVVLQNR</sequence>
<gene>
    <name evidence="2" type="ORF">CC80DRAFT_495144</name>
</gene>
<keyword evidence="3" id="KW-1185">Reference proteome</keyword>
<evidence type="ECO:0000313" key="2">
    <source>
        <dbReference type="EMBL" id="KAF1952607.1"/>
    </source>
</evidence>
<reference evidence="2" key="1">
    <citation type="journal article" date="2020" name="Stud. Mycol.">
        <title>101 Dothideomycetes genomes: a test case for predicting lifestyles and emergence of pathogens.</title>
        <authorList>
            <person name="Haridas S."/>
            <person name="Albert R."/>
            <person name="Binder M."/>
            <person name="Bloem J."/>
            <person name="Labutti K."/>
            <person name="Salamov A."/>
            <person name="Andreopoulos B."/>
            <person name="Baker S."/>
            <person name="Barry K."/>
            <person name="Bills G."/>
            <person name="Bluhm B."/>
            <person name="Cannon C."/>
            <person name="Castanera R."/>
            <person name="Culley D."/>
            <person name="Daum C."/>
            <person name="Ezra D."/>
            <person name="Gonzalez J."/>
            <person name="Henrissat B."/>
            <person name="Kuo A."/>
            <person name="Liang C."/>
            <person name="Lipzen A."/>
            <person name="Lutzoni F."/>
            <person name="Magnuson J."/>
            <person name="Mondo S."/>
            <person name="Nolan M."/>
            <person name="Ohm R."/>
            <person name="Pangilinan J."/>
            <person name="Park H.-J."/>
            <person name="Ramirez L."/>
            <person name="Alfaro M."/>
            <person name="Sun H."/>
            <person name="Tritt A."/>
            <person name="Yoshinaga Y."/>
            <person name="Zwiers L.-H."/>
            <person name="Turgeon B."/>
            <person name="Goodwin S."/>
            <person name="Spatafora J."/>
            <person name="Crous P."/>
            <person name="Grigoriev I."/>
        </authorList>
    </citation>
    <scope>NUCLEOTIDE SEQUENCE</scope>
    <source>
        <strain evidence="2">CBS 675.92</strain>
    </source>
</reference>
<protein>
    <recommendedName>
        <fullName evidence="1">F-box domain-containing protein</fullName>
    </recommendedName>
</protein>
<dbReference type="InterPro" id="IPR036047">
    <property type="entry name" value="F-box-like_dom_sf"/>
</dbReference>
<evidence type="ECO:0000259" key="1">
    <source>
        <dbReference type="Pfam" id="PF00646"/>
    </source>
</evidence>
<dbReference type="SUPFAM" id="SSF81383">
    <property type="entry name" value="F-box domain"/>
    <property type="match status" value="1"/>
</dbReference>
<feature type="domain" description="F-box" evidence="1">
    <location>
        <begin position="14"/>
        <end position="48"/>
    </location>
</feature>
<accession>A0A6A5TUK5</accession>
<dbReference type="SUPFAM" id="SSF52047">
    <property type="entry name" value="RNI-like"/>
    <property type="match status" value="1"/>
</dbReference>
<dbReference type="Proteomes" id="UP000800035">
    <property type="component" value="Unassembled WGS sequence"/>
</dbReference>
<organism evidence="2 3">
    <name type="scientific">Byssothecium circinans</name>
    <dbReference type="NCBI Taxonomy" id="147558"/>
    <lineage>
        <taxon>Eukaryota</taxon>
        <taxon>Fungi</taxon>
        <taxon>Dikarya</taxon>
        <taxon>Ascomycota</taxon>
        <taxon>Pezizomycotina</taxon>
        <taxon>Dothideomycetes</taxon>
        <taxon>Pleosporomycetidae</taxon>
        <taxon>Pleosporales</taxon>
        <taxon>Massarineae</taxon>
        <taxon>Massarinaceae</taxon>
        <taxon>Byssothecium</taxon>
    </lineage>
</organism>
<name>A0A6A5TUK5_9PLEO</name>
<dbReference type="EMBL" id="ML977009">
    <property type="protein sequence ID" value="KAF1952607.1"/>
    <property type="molecule type" value="Genomic_DNA"/>
</dbReference>
<dbReference type="InterPro" id="IPR032675">
    <property type="entry name" value="LRR_dom_sf"/>
</dbReference>
<dbReference type="Pfam" id="PF00646">
    <property type="entry name" value="F-box"/>
    <property type="match status" value="1"/>
</dbReference>
<dbReference type="AlphaFoldDB" id="A0A6A5TUK5"/>
<dbReference type="OrthoDB" id="2125396at2759"/>
<dbReference type="Gene3D" id="3.80.10.10">
    <property type="entry name" value="Ribonuclease Inhibitor"/>
    <property type="match status" value="1"/>
</dbReference>
<evidence type="ECO:0000313" key="3">
    <source>
        <dbReference type="Proteomes" id="UP000800035"/>
    </source>
</evidence>